<dbReference type="EMBL" id="JBHSWW010000186">
    <property type="protein sequence ID" value="MFC6754059.1"/>
    <property type="molecule type" value="Genomic_DNA"/>
</dbReference>
<dbReference type="RefSeq" id="WP_379782213.1">
    <property type="nucleotide sequence ID" value="NZ_JBHSWW010000186.1"/>
</dbReference>
<accession>A0ABD5SBP2</accession>
<name>A0ABD5SBP2_9EURY</name>
<reference evidence="1 2" key="1">
    <citation type="journal article" date="2019" name="Int. J. Syst. Evol. Microbiol.">
        <title>The Global Catalogue of Microorganisms (GCM) 10K type strain sequencing project: providing services to taxonomists for standard genome sequencing and annotation.</title>
        <authorList>
            <consortium name="The Broad Institute Genomics Platform"/>
            <consortium name="The Broad Institute Genome Sequencing Center for Infectious Disease"/>
            <person name="Wu L."/>
            <person name="Ma J."/>
        </authorList>
    </citation>
    <scope>NUCLEOTIDE SEQUENCE [LARGE SCALE GENOMIC DNA]</scope>
    <source>
        <strain evidence="1 2">CGMCC 1.3239</strain>
    </source>
</reference>
<dbReference type="Pfam" id="PF19109">
    <property type="entry name" value="DUF5796"/>
    <property type="match status" value="1"/>
</dbReference>
<protein>
    <submittedName>
        <fullName evidence="1">DUF5796 family protein</fullName>
    </submittedName>
</protein>
<comment type="caution">
    <text evidence="1">The sequence shown here is derived from an EMBL/GenBank/DDBJ whole genome shotgun (WGS) entry which is preliminary data.</text>
</comment>
<keyword evidence="2" id="KW-1185">Reference proteome</keyword>
<proteinExistence type="predicted"/>
<organism evidence="1 2">
    <name type="scientific">Halorubrum tibetense</name>
    <dbReference type="NCBI Taxonomy" id="175631"/>
    <lineage>
        <taxon>Archaea</taxon>
        <taxon>Methanobacteriati</taxon>
        <taxon>Methanobacteriota</taxon>
        <taxon>Stenosarchaea group</taxon>
        <taxon>Halobacteria</taxon>
        <taxon>Halobacteriales</taxon>
        <taxon>Haloferacaceae</taxon>
        <taxon>Halorubrum</taxon>
    </lineage>
</organism>
<evidence type="ECO:0000313" key="1">
    <source>
        <dbReference type="EMBL" id="MFC6754059.1"/>
    </source>
</evidence>
<gene>
    <name evidence="1" type="ORF">ACFQEU_11390</name>
</gene>
<sequence>MSAPSRGDVPPTSIGVDLREEGVVVEYLDGRTTLYRGVPEPVEGSITAGPGKETHVLVTDPTETEGVMTYVNDYKTDEAILEDSGVGRVMVENGETDEVFPGVVVGRTGERNEVIADPEVAGGRVFVFVEDGWSEGSFEIVAGPDRGIDAYR</sequence>
<dbReference type="InterPro" id="IPR043814">
    <property type="entry name" value="DUF5796"/>
</dbReference>
<dbReference type="Proteomes" id="UP001596442">
    <property type="component" value="Unassembled WGS sequence"/>
</dbReference>
<dbReference type="AlphaFoldDB" id="A0ABD5SBP2"/>
<evidence type="ECO:0000313" key="2">
    <source>
        <dbReference type="Proteomes" id="UP001596442"/>
    </source>
</evidence>